<dbReference type="InterPro" id="IPR036942">
    <property type="entry name" value="Beta-barrel_TonB_sf"/>
</dbReference>
<dbReference type="Proteomes" id="UP000190367">
    <property type="component" value="Unassembled WGS sequence"/>
</dbReference>
<keyword evidence="4" id="KW-0812">Transmembrane</keyword>
<evidence type="ECO:0000256" key="1">
    <source>
        <dbReference type="ARBA" id="ARBA00004571"/>
    </source>
</evidence>
<dbReference type="Gene3D" id="2.170.130.10">
    <property type="entry name" value="TonB-dependent receptor, plug domain"/>
    <property type="match status" value="1"/>
</dbReference>
<dbReference type="InterPro" id="IPR037066">
    <property type="entry name" value="Plug_dom_sf"/>
</dbReference>
<sequence length="882" mass="99243">MSLAGKLLTGILCLLLCSPLKVSGWDWQTRVTVVVKDQPLKAVCEILEKEYGIHFSYSRELVDLSRKVTVTAYQQRLKSLLEQLFAPEDIRFTRVGDQLVLQQVKRSTRTISGYVQDAVSGEKLPGATIYAPTLKQGTTTNQYGFFSLTTVKDTNSLIVSYVGYEPALLPVEGQANRILLVPLQPLASLQEVVVSATDKTKLQDQTQMSRVHLPLAVVQSMPKLLGEADVMRTLQSMPGVGGGMDGAGGLHVRGGSPDQNLILMDGTPVFNFSHFFGVYSLLNAEVVKSADLYKGAFPARFGGRLSSVVDISLKDGDMRHYHGDVAIGMISAKFNVEGPIIKDKTSFIVSARRSYPDLLYNATLRTDGDFGRGGALLAYFYDVNAKINHIFSAKDRIYLSLYKGEDNLRIKSVPDTALPDAAGRVTESSRFQLGWGNTIGGLRWNHIYSTRLFSNVSLNYSQYAFRTEYNFKSKMPATGQASDLYGKYFSRMKNLGLKVDFDFRPSPNHSFRFGTAVTAHYFKPGLMDMSDKGAIPVVPLDTGKNGLDIRGTEMLLYLEDDWRLTENLYANLGVHTSGFLVEGRFYHSLQPRVGLRYMLPRNWAVKASYTHMNQYIHLLSSAGTSLPTDVWVPSTQRVAPMYSRQVAAGIAKTSMNNAFEFTLEGYYKTMYNMIEYSNNNTAITENLERWDENVVIGKGWSYGGEAMIKKQKGSTTGWIGYTLAWSTRQFPDINRGRIFPYKYDHRHDVEIVLTQRIGKRWEASASWHYTTGAPLTLPVSSYQGVGTPSPWDPGNGGDVALDRYDGRYNYRAADVHRLDVGITYSKQKKRWRKSWNLSVYNVYNQKNPFLYYMKRDEEEKQRYLSKVTVMPILPSITYSIKF</sequence>
<dbReference type="PANTHER" id="PTHR30069:SF29">
    <property type="entry name" value="HEMOGLOBIN AND HEMOGLOBIN-HAPTOGLOBIN-BINDING PROTEIN 1-RELATED"/>
    <property type="match status" value="1"/>
</dbReference>
<evidence type="ECO:0000259" key="8">
    <source>
        <dbReference type="Pfam" id="PF07715"/>
    </source>
</evidence>
<evidence type="ECO:0000256" key="2">
    <source>
        <dbReference type="ARBA" id="ARBA00022448"/>
    </source>
</evidence>
<dbReference type="GO" id="GO:0009279">
    <property type="term" value="C:cell outer membrane"/>
    <property type="evidence" value="ECO:0007669"/>
    <property type="project" value="UniProtKB-SubCell"/>
</dbReference>
<protein>
    <submittedName>
        <fullName evidence="9">Outer membrane receptor proteins, mostly Fe transport</fullName>
    </submittedName>
</protein>
<keyword evidence="2" id="KW-0813">Transport</keyword>
<dbReference type="Gene3D" id="2.40.170.20">
    <property type="entry name" value="TonB-dependent receptor, beta-barrel domain"/>
    <property type="match status" value="1"/>
</dbReference>
<feature type="domain" description="TonB-dependent receptor plug" evidence="8">
    <location>
        <begin position="226"/>
        <end position="304"/>
    </location>
</feature>
<dbReference type="InterPro" id="IPR008969">
    <property type="entry name" value="CarboxyPept-like_regulatory"/>
</dbReference>
<name>A0A1T4QMF1_9BACT</name>
<keyword evidence="5" id="KW-0732">Signal</keyword>
<dbReference type="Pfam" id="PF07715">
    <property type="entry name" value="Plug"/>
    <property type="match status" value="1"/>
</dbReference>
<keyword evidence="3" id="KW-1134">Transmembrane beta strand</keyword>
<evidence type="ECO:0000256" key="5">
    <source>
        <dbReference type="ARBA" id="ARBA00022729"/>
    </source>
</evidence>
<dbReference type="SUPFAM" id="SSF49464">
    <property type="entry name" value="Carboxypeptidase regulatory domain-like"/>
    <property type="match status" value="1"/>
</dbReference>
<dbReference type="Gene3D" id="3.55.50.30">
    <property type="match status" value="1"/>
</dbReference>
<keyword evidence="9" id="KW-0675">Receptor</keyword>
<dbReference type="EMBL" id="FUWZ01000002">
    <property type="protein sequence ID" value="SKA04865.1"/>
    <property type="molecule type" value="Genomic_DNA"/>
</dbReference>
<dbReference type="GO" id="GO:0015344">
    <property type="term" value="F:siderophore uptake transmembrane transporter activity"/>
    <property type="evidence" value="ECO:0007669"/>
    <property type="project" value="TreeGrafter"/>
</dbReference>
<dbReference type="PANTHER" id="PTHR30069">
    <property type="entry name" value="TONB-DEPENDENT OUTER MEMBRANE RECEPTOR"/>
    <property type="match status" value="1"/>
</dbReference>
<dbReference type="AlphaFoldDB" id="A0A1T4QMF1"/>
<dbReference type="InterPro" id="IPR012910">
    <property type="entry name" value="Plug_dom"/>
</dbReference>
<keyword evidence="7" id="KW-0998">Cell outer membrane</keyword>
<keyword evidence="6" id="KW-0472">Membrane</keyword>
<dbReference type="Gene3D" id="2.60.40.1120">
    <property type="entry name" value="Carboxypeptidase-like, regulatory domain"/>
    <property type="match status" value="1"/>
</dbReference>
<reference evidence="10" key="1">
    <citation type="submission" date="2017-02" db="EMBL/GenBank/DDBJ databases">
        <authorList>
            <person name="Varghese N."/>
            <person name="Submissions S."/>
        </authorList>
    </citation>
    <scope>NUCLEOTIDE SEQUENCE [LARGE SCALE GENOMIC DNA]</scope>
    <source>
        <strain evidence="10">DSM 22224</strain>
    </source>
</reference>
<dbReference type="SUPFAM" id="SSF56935">
    <property type="entry name" value="Porins"/>
    <property type="match status" value="1"/>
</dbReference>
<dbReference type="GO" id="GO:0044718">
    <property type="term" value="P:siderophore transmembrane transport"/>
    <property type="evidence" value="ECO:0007669"/>
    <property type="project" value="TreeGrafter"/>
</dbReference>
<evidence type="ECO:0000256" key="3">
    <source>
        <dbReference type="ARBA" id="ARBA00022452"/>
    </source>
</evidence>
<dbReference type="InterPro" id="IPR039426">
    <property type="entry name" value="TonB-dep_rcpt-like"/>
</dbReference>
<dbReference type="STRING" id="634771.SAMN04488128_102458"/>
<organism evidence="9 10">
    <name type="scientific">Chitinophaga eiseniae</name>
    <dbReference type="NCBI Taxonomy" id="634771"/>
    <lineage>
        <taxon>Bacteria</taxon>
        <taxon>Pseudomonadati</taxon>
        <taxon>Bacteroidota</taxon>
        <taxon>Chitinophagia</taxon>
        <taxon>Chitinophagales</taxon>
        <taxon>Chitinophagaceae</taxon>
        <taxon>Chitinophaga</taxon>
    </lineage>
</organism>
<evidence type="ECO:0000256" key="4">
    <source>
        <dbReference type="ARBA" id="ARBA00022692"/>
    </source>
</evidence>
<evidence type="ECO:0000313" key="9">
    <source>
        <dbReference type="EMBL" id="SKA04865.1"/>
    </source>
</evidence>
<evidence type="ECO:0000313" key="10">
    <source>
        <dbReference type="Proteomes" id="UP000190367"/>
    </source>
</evidence>
<comment type="subcellular location">
    <subcellularLocation>
        <location evidence="1">Cell outer membrane</location>
        <topology evidence="1">Multi-pass membrane protein</topology>
    </subcellularLocation>
</comment>
<evidence type="ECO:0000256" key="6">
    <source>
        <dbReference type="ARBA" id="ARBA00023136"/>
    </source>
</evidence>
<gene>
    <name evidence="9" type="ORF">SAMN04488128_102458</name>
</gene>
<accession>A0A1T4QMF1</accession>
<evidence type="ECO:0000256" key="7">
    <source>
        <dbReference type="ARBA" id="ARBA00023237"/>
    </source>
</evidence>
<proteinExistence type="predicted"/>
<dbReference type="Pfam" id="PF13715">
    <property type="entry name" value="CarbopepD_reg_2"/>
    <property type="match status" value="1"/>
</dbReference>
<keyword evidence="10" id="KW-1185">Reference proteome</keyword>